<dbReference type="EMBL" id="MU839827">
    <property type="protein sequence ID" value="KAK1760047.1"/>
    <property type="molecule type" value="Genomic_DNA"/>
</dbReference>
<evidence type="ECO:0000256" key="2">
    <source>
        <dbReference type="SAM" id="SignalP"/>
    </source>
</evidence>
<protein>
    <submittedName>
        <fullName evidence="3">Uncharacterized protein</fullName>
    </submittedName>
</protein>
<feature type="compositionally biased region" description="Low complexity" evidence="1">
    <location>
        <begin position="48"/>
        <end position="58"/>
    </location>
</feature>
<feature type="signal peptide" evidence="2">
    <location>
        <begin position="1"/>
        <end position="18"/>
    </location>
</feature>
<dbReference type="AlphaFoldDB" id="A0AAJ0FAF5"/>
<dbReference type="Proteomes" id="UP001239445">
    <property type="component" value="Unassembled WGS sequence"/>
</dbReference>
<accession>A0AAJ0FAF5</accession>
<reference evidence="3" key="1">
    <citation type="submission" date="2023-06" db="EMBL/GenBank/DDBJ databases">
        <title>Genome-scale phylogeny and comparative genomics of the fungal order Sordariales.</title>
        <authorList>
            <consortium name="Lawrence Berkeley National Laboratory"/>
            <person name="Hensen N."/>
            <person name="Bonometti L."/>
            <person name="Westerberg I."/>
            <person name="Brannstrom I.O."/>
            <person name="Guillou S."/>
            <person name="Cros-Aarteil S."/>
            <person name="Calhoun S."/>
            <person name="Haridas S."/>
            <person name="Kuo A."/>
            <person name="Mondo S."/>
            <person name="Pangilinan J."/>
            <person name="Riley R."/>
            <person name="Labutti K."/>
            <person name="Andreopoulos B."/>
            <person name="Lipzen A."/>
            <person name="Chen C."/>
            <person name="Yanf M."/>
            <person name="Daum C."/>
            <person name="Ng V."/>
            <person name="Clum A."/>
            <person name="Steindorff A."/>
            <person name="Ohm R."/>
            <person name="Martin F."/>
            <person name="Silar P."/>
            <person name="Natvig D."/>
            <person name="Lalanne C."/>
            <person name="Gautier V."/>
            <person name="Ament-Velasquez S.L."/>
            <person name="Kruys A."/>
            <person name="Hutchinson M.I."/>
            <person name="Powell A.J."/>
            <person name="Barry K."/>
            <person name="Miller A.N."/>
            <person name="Grigoriev I.V."/>
            <person name="Debuchy R."/>
            <person name="Gladieux P."/>
            <person name="Thoren M.H."/>
            <person name="Johannesson H."/>
        </authorList>
    </citation>
    <scope>NUCLEOTIDE SEQUENCE</scope>
    <source>
        <strain evidence="3">PSN4</strain>
    </source>
</reference>
<gene>
    <name evidence="3" type="ORF">QBC47DRAFT_366294</name>
</gene>
<name>A0AAJ0FAF5_9PEZI</name>
<evidence type="ECO:0000313" key="4">
    <source>
        <dbReference type="Proteomes" id="UP001239445"/>
    </source>
</evidence>
<feature type="chain" id="PRO_5042492727" evidence="2">
    <location>
        <begin position="19"/>
        <end position="108"/>
    </location>
</feature>
<sequence>MCGGEILALCCLAACCSACCSCCCPACCADDDNRESARPAQVSSSGKTSYSYPKSTGGYYSGGGGGTTTSTPARDNSGMAANIAQMQAGYVQDGVPPYQVPYSSYTGQ</sequence>
<keyword evidence="4" id="KW-1185">Reference proteome</keyword>
<evidence type="ECO:0000256" key="1">
    <source>
        <dbReference type="SAM" id="MobiDB-lite"/>
    </source>
</evidence>
<keyword evidence="2" id="KW-0732">Signal</keyword>
<comment type="caution">
    <text evidence="3">The sequence shown here is derived from an EMBL/GenBank/DDBJ whole genome shotgun (WGS) entry which is preliminary data.</text>
</comment>
<organism evidence="3 4">
    <name type="scientific">Echria macrotheca</name>
    <dbReference type="NCBI Taxonomy" id="438768"/>
    <lineage>
        <taxon>Eukaryota</taxon>
        <taxon>Fungi</taxon>
        <taxon>Dikarya</taxon>
        <taxon>Ascomycota</taxon>
        <taxon>Pezizomycotina</taxon>
        <taxon>Sordariomycetes</taxon>
        <taxon>Sordariomycetidae</taxon>
        <taxon>Sordariales</taxon>
        <taxon>Schizotheciaceae</taxon>
        <taxon>Echria</taxon>
    </lineage>
</organism>
<feature type="region of interest" description="Disordered" evidence="1">
    <location>
        <begin position="32"/>
        <end position="76"/>
    </location>
</feature>
<proteinExistence type="predicted"/>
<evidence type="ECO:0000313" key="3">
    <source>
        <dbReference type="EMBL" id="KAK1760047.1"/>
    </source>
</evidence>